<sequence length="1098" mass="115620">MGKPLKRLSTPLALGAVLTTSAALLVSAPPPSHAGSYDQGSHILTLITGDRVVLGHDRQPLSVERAEGREHIPMQIERTKDGTYVVPLDVRSLIDSDRLDRRLFDVTLLSRPEYTERQRDGLDLIVTYEGERPAARTALRDSGGPEVTRSFTSLSADVVTVPPREAGVGWRALTGRTARDANGLAPGIRKIWLDGLSKATLDRSVPQIGAPSAWKAGYDGTGVKIAVLDTGVDTTHPDLAAQVVAERNFSDSPDLKDRQGHGTHVASIAAGTGARSKGTHKGVAPGARILAGKVLNDEGTGQESWVISGMEWAVQQGADVVNLSLGAEDAPGLDPMEEAVNHLSATSDALFVIAAGNSGRSGGKTVATPGSADTALTVGAVTKDDRLAPFSGTGPRVGDDGLKPDITAPGVAIVAAAAAGSEAGEGGTDGYVPLDGTSMAAPHVAGAAALLKQQYPRWSGKLLKGALTGTAVPAPGYSTFEQGTGRADLSNALEVSYISESGGISFGTQQWPHHDDRQVTKEITYRNTGTQPVNLTLTTAGTGPDGTPAPAGETRTVSVTADARLGTADGTYSGAVTAASGDGRSIRTAFALVREVESYDLTIRHVGPDGAPAAGFGSTLHDHDTGPGGTGRHYFSRDSTGTDDGVRTIRLPKGRYFLDATLSDDPEMSDSGTLYQVIGPALDLSRDAEVTADARTTKPVRVSMDDIPQQVAQLLTRVERDNEALVWSLLSTDSFDRVRTAHIGPRVEDGKLLQTVDSTFQSPRAGAAPYRLSEVTERPTALTGFTLHTTSRDYAELSLRRGRQTHGGAKLKARNYAEAEGGELSGSPQRLDELPATGKLFVLASTGTKWSARSASETVPEDIYVDDFNTDYKAYAPGSAHTVRIGNPVFGPALPTGTGIFRKGNELTPLLPLFADGNGNHAIYTTYDTARYTLHRDGKLLGERDGLPDGWPEPFAVGPDHARYRLTASATRPAGTYLSSKVTASWTFTSAHTSERTGLPITVVRFAPALASDGTARAGTTSRVPVTTQGQGTGKHLALLKVKVSYDHGTTWSTRTVTDGKITVRNPDAGETVSFRAKAVDTRGNTVTQSITDAYKTR</sequence>
<feature type="chain" id="PRO_5046283387" evidence="7">
    <location>
        <begin position="35"/>
        <end position="1098"/>
    </location>
</feature>
<evidence type="ECO:0000259" key="8">
    <source>
        <dbReference type="Pfam" id="PF00082"/>
    </source>
</evidence>
<evidence type="ECO:0000256" key="6">
    <source>
        <dbReference type="RuleBase" id="RU003355"/>
    </source>
</evidence>
<keyword evidence="10" id="KW-1185">Reference proteome</keyword>
<dbReference type="RefSeq" id="WP_388240670.1">
    <property type="nucleotide sequence ID" value="NZ_JBHVZQ010000052.1"/>
</dbReference>
<dbReference type="Gene3D" id="3.40.50.200">
    <property type="entry name" value="Peptidase S8/S53 domain"/>
    <property type="match status" value="1"/>
</dbReference>
<dbReference type="InterPro" id="IPR022398">
    <property type="entry name" value="Peptidase_S8_His-AS"/>
</dbReference>
<dbReference type="InterPro" id="IPR023827">
    <property type="entry name" value="Peptidase_S8_Asp-AS"/>
</dbReference>
<accession>A0ABW6QG93</accession>
<name>A0ABW6QG93_9ACTN</name>
<dbReference type="PROSITE" id="PS00138">
    <property type="entry name" value="SUBTILASE_SER"/>
    <property type="match status" value="1"/>
</dbReference>
<feature type="active site" description="Charge relay system" evidence="5">
    <location>
        <position position="261"/>
    </location>
</feature>
<feature type="active site" description="Charge relay system" evidence="5">
    <location>
        <position position="229"/>
    </location>
</feature>
<evidence type="ECO:0000313" key="9">
    <source>
        <dbReference type="EMBL" id="MFF1278253.1"/>
    </source>
</evidence>
<protein>
    <submittedName>
        <fullName evidence="9">S8 family serine peptidase</fullName>
    </submittedName>
</protein>
<keyword evidence="2 5" id="KW-0645">Protease</keyword>
<gene>
    <name evidence="9" type="ORF">ACFVZC_33535</name>
</gene>
<comment type="caution">
    <text evidence="9">The sequence shown here is derived from an EMBL/GenBank/DDBJ whole genome shotgun (WGS) entry which is preliminary data.</text>
</comment>
<dbReference type="Proteomes" id="UP001601627">
    <property type="component" value="Unassembled WGS sequence"/>
</dbReference>
<comment type="similarity">
    <text evidence="1 5 6">Belongs to the peptidase S8 family.</text>
</comment>
<dbReference type="PROSITE" id="PS51892">
    <property type="entry name" value="SUBTILASE"/>
    <property type="match status" value="1"/>
</dbReference>
<dbReference type="InterPro" id="IPR023828">
    <property type="entry name" value="Peptidase_S8_Ser-AS"/>
</dbReference>
<feature type="active site" description="Charge relay system" evidence="5">
    <location>
        <position position="438"/>
    </location>
</feature>
<dbReference type="PRINTS" id="PR00723">
    <property type="entry name" value="SUBTILISIN"/>
</dbReference>
<keyword evidence="7" id="KW-0732">Signal</keyword>
<organism evidence="9 10">
    <name type="scientific">Streptomyces marokkonensis</name>
    <dbReference type="NCBI Taxonomy" id="324855"/>
    <lineage>
        <taxon>Bacteria</taxon>
        <taxon>Bacillati</taxon>
        <taxon>Actinomycetota</taxon>
        <taxon>Actinomycetes</taxon>
        <taxon>Kitasatosporales</taxon>
        <taxon>Streptomycetaceae</taxon>
        <taxon>Streptomyces</taxon>
    </lineage>
</organism>
<dbReference type="InterPro" id="IPR050131">
    <property type="entry name" value="Peptidase_S8_subtilisin-like"/>
</dbReference>
<evidence type="ECO:0000256" key="4">
    <source>
        <dbReference type="ARBA" id="ARBA00022825"/>
    </source>
</evidence>
<dbReference type="PROSITE" id="PS00137">
    <property type="entry name" value="SUBTILASE_HIS"/>
    <property type="match status" value="1"/>
</dbReference>
<evidence type="ECO:0000256" key="3">
    <source>
        <dbReference type="ARBA" id="ARBA00022801"/>
    </source>
</evidence>
<evidence type="ECO:0000256" key="1">
    <source>
        <dbReference type="ARBA" id="ARBA00011073"/>
    </source>
</evidence>
<dbReference type="SUPFAM" id="SSF52743">
    <property type="entry name" value="Subtilisin-like"/>
    <property type="match status" value="1"/>
</dbReference>
<dbReference type="InterPro" id="IPR036852">
    <property type="entry name" value="Peptidase_S8/S53_dom_sf"/>
</dbReference>
<keyword evidence="3 5" id="KW-0378">Hydrolase</keyword>
<evidence type="ECO:0000256" key="5">
    <source>
        <dbReference type="PROSITE-ProRule" id="PRU01240"/>
    </source>
</evidence>
<dbReference type="PROSITE" id="PS00136">
    <property type="entry name" value="SUBTILASE_ASP"/>
    <property type="match status" value="1"/>
</dbReference>
<evidence type="ECO:0000256" key="2">
    <source>
        <dbReference type="ARBA" id="ARBA00022670"/>
    </source>
</evidence>
<evidence type="ECO:0000313" key="10">
    <source>
        <dbReference type="Proteomes" id="UP001601627"/>
    </source>
</evidence>
<dbReference type="InterPro" id="IPR015500">
    <property type="entry name" value="Peptidase_S8_subtilisin-rel"/>
</dbReference>
<proteinExistence type="inferred from homology"/>
<dbReference type="PIRSF" id="PIRSF037854">
    <property type="entry name" value="Dihydropyridine_esterase"/>
    <property type="match status" value="1"/>
</dbReference>
<dbReference type="InterPro" id="IPR000209">
    <property type="entry name" value="Peptidase_S8/S53_dom"/>
</dbReference>
<dbReference type="EMBL" id="JBHVZQ010000052">
    <property type="protein sequence ID" value="MFF1278253.1"/>
    <property type="molecule type" value="Genomic_DNA"/>
</dbReference>
<dbReference type="PANTHER" id="PTHR43806:SF65">
    <property type="entry name" value="SERINE PROTEASE APRX"/>
    <property type="match status" value="1"/>
</dbReference>
<dbReference type="PANTHER" id="PTHR43806">
    <property type="entry name" value="PEPTIDASE S8"/>
    <property type="match status" value="1"/>
</dbReference>
<dbReference type="Pfam" id="PF00082">
    <property type="entry name" value="Peptidase_S8"/>
    <property type="match status" value="1"/>
</dbReference>
<dbReference type="InterPro" id="IPR017297">
    <property type="entry name" value="Peptidase_S8A_DPH-A"/>
</dbReference>
<evidence type="ECO:0000256" key="7">
    <source>
        <dbReference type="SAM" id="SignalP"/>
    </source>
</evidence>
<feature type="signal peptide" evidence="7">
    <location>
        <begin position="1"/>
        <end position="34"/>
    </location>
</feature>
<reference evidence="9 10" key="1">
    <citation type="submission" date="2024-09" db="EMBL/GenBank/DDBJ databases">
        <title>The Natural Products Discovery Center: Release of the First 8490 Sequenced Strains for Exploring Actinobacteria Biosynthetic Diversity.</title>
        <authorList>
            <person name="Kalkreuter E."/>
            <person name="Kautsar S.A."/>
            <person name="Yang D."/>
            <person name="Bader C.D."/>
            <person name="Teijaro C.N."/>
            <person name="Fluegel L."/>
            <person name="Davis C.M."/>
            <person name="Simpson J.R."/>
            <person name="Lauterbach L."/>
            <person name="Steele A.D."/>
            <person name="Gui C."/>
            <person name="Meng S."/>
            <person name="Li G."/>
            <person name="Viehrig K."/>
            <person name="Ye F."/>
            <person name="Su P."/>
            <person name="Kiefer A.F."/>
            <person name="Nichols A."/>
            <person name="Cepeda A.J."/>
            <person name="Yan W."/>
            <person name="Fan B."/>
            <person name="Jiang Y."/>
            <person name="Adhikari A."/>
            <person name="Zheng C.-J."/>
            <person name="Schuster L."/>
            <person name="Cowan T.M."/>
            <person name="Smanski M.J."/>
            <person name="Chevrette M.G."/>
            <person name="De Carvalho L.P.S."/>
            <person name="Shen B."/>
        </authorList>
    </citation>
    <scope>NUCLEOTIDE SEQUENCE [LARGE SCALE GENOMIC DNA]</scope>
    <source>
        <strain evidence="9 10">NPDC058328</strain>
    </source>
</reference>
<feature type="domain" description="Peptidase S8/S53" evidence="8">
    <location>
        <begin position="220"/>
        <end position="485"/>
    </location>
</feature>
<keyword evidence="4 5" id="KW-0720">Serine protease</keyword>